<evidence type="ECO:0000256" key="1">
    <source>
        <dbReference type="SAM" id="Phobius"/>
    </source>
</evidence>
<feature type="transmembrane region" description="Helical" evidence="1">
    <location>
        <begin position="18"/>
        <end position="38"/>
    </location>
</feature>
<organism evidence="2 3">
    <name type="scientific">Jiangella asiatica</name>
    <dbReference type="NCBI Taxonomy" id="2530372"/>
    <lineage>
        <taxon>Bacteria</taxon>
        <taxon>Bacillati</taxon>
        <taxon>Actinomycetota</taxon>
        <taxon>Actinomycetes</taxon>
        <taxon>Jiangellales</taxon>
        <taxon>Jiangellaceae</taxon>
        <taxon>Jiangella</taxon>
    </lineage>
</organism>
<evidence type="ECO:0000313" key="2">
    <source>
        <dbReference type="EMBL" id="TDE01330.1"/>
    </source>
</evidence>
<dbReference type="EMBL" id="SMKZ01000042">
    <property type="protein sequence ID" value="TDE01330.1"/>
    <property type="molecule type" value="Genomic_DNA"/>
</dbReference>
<sequence>MPEVDGALERRAGRAGRVAGTLLWTLAIIVALLLAAMLSQIATWGLILGVLVGLTTIAGMGILVGFGWKRALPATLACVLGFAAILFTGPALYEVYMRALGEPSPAVVLEIDEPEGESRLCFVVEEDGGLHEMDQRQNCFDHIDAGQAVSIFEDPLGFLPPRLENAPDDSDATAEVAISAALLAGTAAAVVYGGLRRRTAVPSGSPVVAAPPEAGGPLTFLWLQRVPAPVADESRAAGDAEAAEVAGWQIRGADAVKPADRRATGTVAGVEVEPTLGATPVDYRDASKDGTRALVLWTDGGRRDVYARVRTVSARRRGTAEYEIVGPDDTTLATVTRRAGRFLLLRRTRWTVQQAGRGTAVGVKGHPVSWLVWCLTLPFQPVVVLVSLLSLDGVGPVRAPLRTRWRIDDRTVLDYRTSTGGHTEGLHVLADWFDPRVAAALVTLIGSHDTGFGGRWDLSVR</sequence>
<gene>
    <name evidence="2" type="ORF">E1269_23505</name>
</gene>
<dbReference type="AlphaFoldDB" id="A0A4R5CPU3"/>
<reference evidence="2 3" key="1">
    <citation type="submission" date="2019-03" db="EMBL/GenBank/DDBJ databases">
        <title>Draft genome sequences of novel Actinobacteria.</title>
        <authorList>
            <person name="Sahin N."/>
            <person name="Ay H."/>
            <person name="Saygin H."/>
        </authorList>
    </citation>
    <scope>NUCLEOTIDE SEQUENCE [LARGE SCALE GENOMIC DNA]</scope>
    <source>
        <strain evidence="2 3">5K138</strain>
    </source>
</reference>
<dbReference type="RefSeq" id="WP_131899136.1">
    <property type="nucleotide sequence ID" value="NZ_SMKZ01000042.1"/>
</dbReference>
<accession>A0A4R5CPU3</accession>
<name>A0A4R5CPU3_9ACTN</name>
<keyword evidence="1" id="KW-0472">Membrane</keyword>
<feature type="transmembrane region" description="Helical" evidence="1">
    <location>
        <begin position="71"/>
        <end position="93"/>
    </location>
</feature>
<dbReference type="OrthoDB" id="4549753at2"/>
<proteinExistence type="predicted"/>
<keyword evidence="1" id="KW-1133">Transmembrane helix</keyword>
<dbReference type="Proteomes" id="UP000294739">
    <property type="component" value="Unassembled WGS sequence"/>
</dbReference>
<keyword evidence="1" id="KW-0812">Transmembrane</keyword>
<protein>
    <recommendedName>
        <fullName evidence="4">DUF3592 domain-containing protein</fullName>
    </recommendedName>
</protein>
<evidence type="ECO:0008006" key="4">
    <source>
        <dbReference type="Google" id="ProtNLM"/>
    </source>
</evidence>
<comment type="caution">
    <text evidence="2">The sequence shown here is derived from an EMBL/GenBank/DDBJ whole genome shotgun (WGS) entry which is preliminary data.</text>
</comment>
<keyword evidence="3" id="KW-1185">Reference proteome</keyword>
<dbReference type="InParanoid" id="A0A4R5CPU3"/>
<feature type="transmembrane region" description="Helical" evidence="1">
    <location>
        <begin position="44"/>
        <end position="64"/>
    </location>
</feature>
<evidence type="ECO:0000313" key="3">
    <source>
        <dbReference type="Proteomes" id="UP000294739"/>
    </source>
</evidence>